<evidence type="ECO:0000313" key="1">
    <source>
        <dbReference type="EMBL" id="XHV10481.1"/>
    </source>
</evidence>
<accession>A0AB74UN48</accession>
<gene>
    <name evidence="1" type="ORF">BL57_009</name>
    <name evidence="2" type="ORF">BL57_372</name>
</gene>
<proteinExistence type="predicted"/>
<name>A0AB74UN48_9VIRU</name>
<dbReference type="EMBL" id="PQ287320">
    <property type="protein sequence ID" value="XHV10844.1"/>
    <property type="molecule type" value="Genomic_DNA"/>
</dbReference>
<organism evidence="1">
    <name type="scientific">Caulobacter phage BL57</name>
    <dbReference type="NCBI Taxonomy" id="3348355"/>
    <lineage>
        <taxon>Viruses</taxon>
    </lineage>
</organism>
<evidence type="ECO:0000313" key="2">
    <source>
        <dbReference type="EMBL" id="XHV10844.1"/>
    </source>
</evidence>
<protein>
    <submittedName>
        <fullName evidence="1">Uncharacterized protein</fullName>
    </submittedName>
</protein>
<dbReference type="EMBL" id="PQ287320">
    <property type="protein sequence ID" value="XHV10481.1"/>
    <property type="molecule type" value="Genomic_DNA"/>
</dbReference>
<reference evidence="1" key="1">
    <citation type="submission" date="2024-10" db="EMBL/GenBank/DDBJ databases">
        <title>Genetic diversity among independent isolates of the Dolichocephalovirinae subfamily.</title>
        <authorList>
            <person name="Ely B."/>
            <person name="Thomas Q."/>
            <person name="Mohammadi T."/>
        </authorList>
    </citation>
    <scope>NUCLEOTIDE SEQUENCE</scope>
</reference>
<sequence length="249" mass="27389">MAFGQYSHTPQVRRSKRDMVASLPADVQAALASAKLAARNTLDYTTSDGTRRVRLHDTDVLTMTPDGRVMINTGGWNTLTTRDRINGFAPPHVQVYSDKGQPNVRAVAAGESLGWDKPAASKAFDKAATVYPDGRIEVDASPDQLAITPALIKRYLAAFKAGFPFNSKGDPWISPGAVVDHATALDWLGAESGKPYLFDSILYHAHIAAGISEVGARMYMGDLMRDPSRLDRFHLDRIRRYFKRALREG</sequence>